<organism evidence="1 2">
    <name type="scientific">Actinomortierella ambigua</name>
    <dbReference type="NCBI Taxonomy" id="1343610"/>
    <lineage>
        <taxon>Eukaryota</taxon>
        <taxon>Fungi</taxon>
        <taxon>Fungi incertae sedis</taxon>
        <taxon>Mucoromycota</taxon>
        <taxon>Mortierellomycotina</taxon>
        <taxon>Mortierellomycetes</taxon>
        <taxon>Mortierellales</taxon>
        <taxon>Mortierellaceae</taxon>
        <taxon>Actinomortierella</taxon>
    </lineage>
</organism>
<accession>A0A9P6Q7K1</accession>
<reference evidence="1" key="1">
    <citation type="journal article" date="2020" name="Fungal Divers.">
        <title>Resolving the Mortierellaceae phylogeny through synthesis of multi-gene phylogenetics and phylogenomics.</title>
        <authorList>
            <person name="Vandepol N."/>
            <person name="Liber J."/>
            <person name="Desiro A."/>
            <person name="Na H."/>
            <person name="Kennedy M."/>
            <person name="Barry K."/>
            <person name="Grigoriev I.V."/>
            <person name="Miller A.N."/>
            <person name="O'Donnell K."/>
            <person name="Stajich J.E."/>
            <person name="Bonito G."/>
        </authorList>
    </citation>
    <scope>NUCLEOTIDE SEQUENCE</scope>
    <source>
        <strain evidence="1">BC1065</strain>
    </source>
</reference>
<dbReference type="AlphaFoldDB" id="A0A9P6Q7K1"/>
<dbReference type="Proteomes" id="UP000807716">
    <property type="component" value="Unassembled WGS sequence"/>
</dbReference>
<gene>
    <name evidence="1" type="ORF">DFQ27_002471</name>
</gene>
<sequence>MEQQPFDHENNEDASKELDGCTSWIDMTNDLAWVMMPGSFDRDELNVAKAKGRAEEFVKKNYTFCAPQSQLANRKTWVYRDANNPVR</sequence>
<comment type="caution">
    <text evidence="1">The sequence shown here is derived from an EMBL/GenBank/DDBJ whole genome shotgun (WGS) entry which is preliminary data.</text>
</comment>
<name>A0A9P6Q7K1_9FUNG</name>
<dbReference type="OrthoDB" id="2372245at2759"/>
<protein>
    <submittedName>
        <fullName evidence="1">Uncharacterized protein</fullName>
    </submittedName>
</protein>
<keyword evidence="2" id="KW-1185">Reference proteome</keyword>
<evidence type="ECO:0000313" key="2">
    <source>
        <dbReference type="Proteomes" id="UP000807716"/>
    </source>
</evidence>
<proteinExistence type="predicted"/>
<dbReference type="EMBL" id="JAAAJB010000193">
    <property type="protein sequence ID" value="KAG0262244.1"/>
    <property type="molecule type" value="Genomic_DNA"/>
</dbReference>
<evidence type="ECO:0000313" key="1">
    <source>
        <dbReference type="EMBL" id="KAG0262244.1"/>
    </source>
</evidence>